<proteinExistence type="predicted"/>
<gene>
    <name evidence="1" type="ORF">GMA64_09895</name>
</gene>
<dbReference type="EMBL" id="WMQV01000024">
    <property type="protein sequence ID" value="MTL94838.1"/>
    <property type="molecule type" value="Genomic_DNA"/>
</dbReference>
<reference evidence="1" key="1">
    <citation type="journal article" date="2019" name="Nat. Med.">
        <title>A library of human gut bacterial isolates paired with longitudinal multiomics data enables mechanistic microbiome research.</title>
        <authorList>
            <person name="Poyet M."/>
            <person name="Groussin M."/>
            <person name="Gibbons S.M."/>
            <person name="Avila-Pacheco J."/>
            <person name="Jiang X."/>
            <person name="Kearney S.M."/>
            <person name="Perrotta A.R."/>
            <person name="Berdy B."/>
            <person name="Zhao S."/>
            <person name="Lieberman T.D."/>
            <person name="Swanson P.K."/>
            <person name="Smith M."/>
            <person name="Roesemann S."/>
            <person name="Alexander J.E."/>
            <person name="Rich S.A."/>
            <person name="Livny J."/>
            <person name="Vlamakis H."/>
            <person name="Clish C."/>
            <person name="Bullock K."/>
            <person name="Deik A."/>
            <person name="Scott J."/>
            <person name="Pierce K.A."/>
            <person name="Xavier R.J."/>
            <person name="Alm E.J."/>
        </authorList>
    </citation>
    <scope>NUCLEOTIDE SEQUENCE</scope>
    <source>
        <strain evidence="1">BIOML-A179</strain>
    </source>
</reference>
<comment type="caution">
    <text evidence="1">The sequence shown here is derived from an EMBL/GenBank/DDBJ whole genome shotgun (WGS) entry which is preliminary data.</text>
</comment>
<dbReference type="AlphaFoldDB" id="A0A6I3NVX0"/>
<accession>A0A6I3NVX0</accession>
<protein>
    <submittedName>
        <fullName evidence="1">Uncharacterized protein</fullName>
    </submittedName>
</protein>
<sequence>MVMDFKRINMILSIFWLLASIGIIYLDVKQVISLTRNTGLFFGVVIVMFLSFQVVKIFEKRASQK</sequence>
<name>A0A6I3NVX0_9FIRM</name>
<evidence type="ECO:0000313" key="1">
    <source>
        <dbReference type="EMBL" id="MTL94838.1"/>
    </source>
</evidence>
<organism evidence="1">
    <name type="scientific">Turicibacter sanguinis</name>
    <dbReference type="NCBI Taxonomy" id="154288"/>
    <lineage>
        <taxon>Bacteria</taxon>
        <taxon>Bacillati</taxon>
        <taxon>Bacillota</taxon>
        <taxon>Erysipelotrichia</taxon>
        <taxon>Erysipelotrichales</taxon>
        <taxon>Turicibacteraceae</taxon>
        <taxon>Turicibacter</taxon>
    </lineage>
</organism>